<dbReference type="GO" id="GO:0003677">
    <property type="term" value="F:DNA binding"/>
    <property type="evidence" value="ECO:0007669"/>
    <property type="project" value="UniProtKB-KW"/>
</dbReference>
<sequence>MISMTEKEQDLILTHLTLVESLIYQVGYQKGVVGMEFEDLYQIGCIALCKAAAHYRPDRGATFKTYACRVIRNMLQDHREHASYIQSRLCYLDSPLSSDEGESYLDIIHDSQEPDAYLSEKELLELLNRAKSNYNGITKKGIEAIALKYQGYSNVEIANLYHVKANHISAWISRARSRLKADYPLTDLCYS</sequence>
<dbReference type="AlphaFoldDB" id="A0A413WZ01"/>
<keyword evidence="2" id="KW-0731">Sigma factor</keyword>
<dbReference type="InterPro" id="IPR013324">
    <property type="entry name" value="RNA_pol_sigma_r3/r4-like"/>
</dbReference>
<dbReference type="NCBIfam" id="TIGR02937">
    <property type="entry name" value="sigma70-ECF"/>
    <property type="match status" value="1"/>
</dbReference>
<evidence type="ECO:0000313" key="5">
    <source>
        <dbReference type="EMBL" id="GKG98535.1"/>
    </source>
</evidence>
<keyword evidence="3" id="KW-0238">DNA-binding</keyword>
<organism evidence="5 6">
    <name type="scientific">Hungatella hathewayi</name>
    <dbReference type="NCBI Taxonomy" id="154046"/>
    <lineage>
        <taxon>Bacteria</taxon>
        <taxon>Bacillati</taxon>
        <taxon>Bacillota</taxon>
        <taxon>Clostridia</taxon>
        <taxon>Lachnospirales</taxon>
        <taxon>Lachnospiraceae</taxon>
        <taxon>Hungatella</taxon>
    </lineage>
</organism>
<dbReference type="Gene3D" id="1.10.1740.10">
    <property type="match status" value="1"/>
</dbReference>
<accession>A0A413WZ01</accession>
<protein>
    <submittedName>
        <fullName evidence="5">Uncharacterized protein</fullName>
    </submittedName>
</protein>
<keyword evidence="1" id="KW-0805">Transcription regulation</keyword>
<evidence type="ECO:0000256" key="2">
    <source>
        <dbReference type="ARBA" id="ARBA00023082"/>
    </source>
</evidence>
<dbReference type="Pfam" id="PF04542">
    <property type="entry name" value="Sigma70_r2"/>
    <property type="match status" value="1"/>
</dbReference>
<dbReference type="SUPFAM" id="SSF88946">
    <property type="entry name" value="Sigma2 domain of RNA polymerase sigma factors"/>
    <property type="match status" value="1"/>
</dbReference>
<evidence type="ECO:0000256" key="4">
    <source>
        <dbReference type="ARBA" id="ARBA00023163"/>
    </source>
</evidence>
<gene>
    <name evidence="5" type="ORF">CE91St55_05170</name>
</gene>
<name>A0A413WZ01_9FIRM</name>
<proteinExistence type="predicted"/>
<dbReference type="SUPFAM" id="SSF88659">
    <property type="entry name" value="Sigma3 and sigma4 domains of RNA polymerase sigma factors"/>
    <property type="match status" value="1"/>
</dbReference>
<dbReference type="InterPro" id="IPR014284">
    <property type="entry name" value="RNA_pol_sigma-70_dom"/>
</dbReference>
<dbReference type="PANTHER" id="PTHR30385">
    <property type="entry name" value="SIGMA FACTOR F FLAGELLAR"/>
    <property type="match status" value="1"/>
</dbReference>
<dbReference type="Proteomes" id="UP001055091">
    <property type="component" value="Unassembled WGS sequence"/>
</dbReference>
<dbReference type="InterPro" id="IPR007627">
    <property type="entry name" value="RNA_pol_sigma70_r2"/>
</dbReference>
<keyword evidence="4" id="KW-0804">Transcription</keyword>
<comment type="caution">
    <text evidence="5">The sequence shown here is derived from an EMBL/GenBank/DDBJ whole genome shotgun (WGS) entry which is preliminary data.</text>
</comment>
<reference evidence="5" key="1">
    <citation type="submission" date="2022-01" db="EMBL/GenBank/DDBJ databases">
        <title>Novel bile acid biosynthetic pathways are enriched in the microbiome of centenarians.</title>
        <authorList>
            <person name="Sato Y."/>
            <person name="Atarashi K."/>
            <person name="Plichta R.D."/>
            <person name="Arai Y."/>
            <person name="Sasajima S."/>
            <person name="Kearney M.S."/>
            <person name="Suda W."/>
            <person name="Takeshita K."/>
            <person name="Sasaki T."/>
            <person name="Okamoto S."/>
            <person name="Skelly N.A."/>
            <person name="Okamura Y."/>
            <person name="Vlamakis H."/>
            <person name="Li Y."/>
            <person name="Tanoue T."/>
            <person name="Takei H."/>
            <person name="Nittono H."/>
            <person name="Narushima S."/>
            <person name="Irie J."/>
            <person name="Itoh H."/>
            <person name="Moriya K."/>
            <person name="Sugiura Y."/>
            <person name="Suematsu M."/>
            <person name="Moritoki N."/>
            <person name="Shibata S."/>
            <person name="Littman R.D."/>
            <person name="Fischbach A.M."/>
            <person name="Uwamino Y."/>
            <person name="Inoue T."/>
            <person name="Honda A."/>
            <person name="Hattori M."/>
            <person name="Murai T."/>
            <person name="Xavier J.R."/>
            <person name="Hirose N."/>
            <person name="Honda K."/>
        </authorList>
    </citation>
    <scope>NUCLEOTIDE SEQUENCE</scope>
    <source>
        <strain evidence="5">CE91-St55</strain>
    </source>
</reference>
<evidence type="ECO:0000256" key="1">
    <source>
        <dbReference type="ARBA" id="ARBA00023015"/>
    </source>
</evidence>
<dbReference type="InterPro" id="IPR013325">
    <property type="entry name" value="RNA_pol_sigma_r2"/>
</dbReference>
<dbReference type="GO" id="GO:0016987">
    <property type="term" value="F:sigma factor activity"/>
    <property type="evidence" value="ECO:0007669"/>
    <property type="project" value="UniProtKB-KW"/>
</dbReference>
<dbReference type="GO" id="GO:0006352">
    <property type="term" value="P:DNA-templated transcription initiation"/>
    <property type="evidence" value="ECO:0007669"/>
    <property type="project" value="InterPro"/>
</dbReference>
<evidence type="ECO:0000256" key="3">
    <source>
        <dbReference type="ARBA" id="ARBA00023125"/>
    </source>
</evidence>
<evidence type="ECO:0000313" key="6">
    <source>
        <dbReference type="Proteomes" id="UP001055091"/>
    </source>
</evidence>
<dbReference type="EMBL" id="BQNJ01000001">
    <property type="protein sequence ID" value="GKG98535.1"/>
    <property type="molecule type" value="Genomic_DNA"/>
</dbReference>